<organism evidence="1 2">
    <name type="scientific">Violaceomyces palustris</name>
    <dbReference type="NCBI Taxonomy" id="1673888"/>
    <lineage>
        <taxon>Eukaryota</taxon>
        <taxon>Fungi</taxon>
        <taxon>Dikarya</taxon>
        <taxon>Basidiomycota</taxon>
        <taxon>Ustilaginomycotina</taxon>
        <taxon>Ustilaginomycetes</taxon>
        <taxon>Violaceomycetales</taxon>
        <taxon>Violaceomycetaceae</taxon>
        <taxon>Violaceomyces</taxon>
    </lineage>
</organism>
<name>A0ACD0P4Z2_9BASI</name>
<protein>
    <submittedName>
        <fullName evidence="1">WD40 repeat-like protein</fullName>
    </submittedName>
</protein>
<evidence type="ECO:0000313" key="1">
    <source>
        <dbReference type="EMBL" id="PWN53104.1"/>
    </source>
</evidence>
<keyword evidence="2" id="KW-1185">Reference proteome</keyword>
<dbReference type="Proteomes" id="UP000245626">
    <property type="component" value="Unassembled WGS sequence"/>
</dbReference>
<gene>
    <name evidence="1" type="ORF">IE53DRAFT_339397</name>
</gene>
<accession>A0ACD0P4Z2</accession>
<proteinExistence type="predicted"/>
<sequence>MDFQPTRPLQASSVLPSSNRSPESSYWRKFQSPVFVKEFAPITSIHFVPPTPSFSNQYNPEREDPSATAIGSSSNVAGPSSSQVASASARQKFAVTTGTRVQIYSMRTNRMIKNISRFQDVARSANLRADGKLLVAGDDSGLIQVFDVNSRAILRTLKGHSFPVHLTRFSPNSTQIMSASDDRTVGLWDLPEQKRLRRFDNHTDYVRSGVVSSDNPSLLLSGSYDGTVRLWDSRMEENHGEAMVMQHGAPVEDVLIYPTGGGGVALSAGGPVLKVWDLMMGGRCMNSVSNHQKTITSLALSTNSGADYTADGAGGMRVLSGGLDHLVKVYDPTKDYKTTHTMRYPAPILCLAVSPDESHIAAGMADGTLCIRKRDIKSQERERRERERSAMSAGAYEYFLGGGGGAADSNEAGSRKASHQPHASWAKQSQDDFRVESVRKVKLKAYDKMLKSFRYRDALDAALIKGTPPSVTFALLVELIHRSAKGGADGLRRAVAGRDDVTLEPLLRFLLRHSGNPAFIDIVCDTMNVIVDTYATVLGQSPLVDDLFGRIWAKTSEELRFQRDLMQVRGSLEMILARSALGASI</sequence>
<evidence type="ECO:0000313" key="2">
    <source>
        <dbReference type="Proteomes" id="UP000245626"/>
    </source>
</evidence>
<reference evidence="1 2" key="1">
    <citation type="journal article" date="2018" name="Mol. Biol. Evol.">
        <title>Broad Genomic Sampling Reveals a Smut Pathogenic Ancestry of the Fungal Clade Ustilaginomycotina.</title>
        <authorList>
            <person name="Kijpornyongpan T."/>
            <person name="Mondo S.J."/>
            <person name="Barry K."/>
            <person name="Sandor L."/>
            <person name="Lee J."/>
            <person name="Lipzen A."/>
            <person name="Pangilinan J."/>
            <person name="LaButti K."/>
            <person name="Hainaut M."/>
            <person name="Henrissat B."/>
            <person name="Grigoriev I.V."/>
            <person name="Spatafora J.W."/>
            <person name="Aime M.C."/>
        </authorList>
    </citation>
    <scope>NUCLEOTIDE SEQUENCE [LARGE SCALE GENOMIC DNA]</scope>
    <source>
        <strain evidence="1 2">SA 807</strain>
    </source>
</reference>
<dbReference type="EMBL" id="KZ819741">
    <property type="protein sequence ID" value="PWN53104.1"/>
    <property type="molecule type" value="Genomic_DNA"/>
</dbReference>